<accession>A0A0D6AYF8</accession>
<evidence type="ECO:0000313" key="3">
    <source>
        <dbReference type="Proteomes" id="UP000064912"/>
    </source>
</evidence>
<dbReference type="AlphaFoldDB" id="A0A0D6AYF8"/>
<gene>
    <name evidence="2" type="ORF">NHU_00308</name>
</gene>
<dbReference type="KEGG" id="rsu:NHU_00308"/>
<evidence type="ECO:0000313" key="2">
    <source>
        <dbReference type="EMBL" id="BAQ67479.1"/>
    </source>
</evidence>
<proteinExistence type="predicted"/>
<protein>
    <submittedName>
        <fullName evidence="2">Uncharacterized protein</fullName>
    </submittedName>
</protein>
<reference evidence="2 3" key="1">
    <citation type="submission" date="2015-02" db="EMBL/GenBank/DDBJ databases">
        <title>Genome sequene of Rhodovulum sulfidophilum DSM 2351.</title>
        <authorList>
            <person name="Nagao N."/>
        </authorList>
    </citation>
    <scope>NUCLEOTIDE SEQUENCE [LARGE SCALE GENOMIC DNA]</scope>
    <source>
        <strain evidence="2 3">DSM 2351</strain>
    </source>
</reference>
<evidence type="ECO:0000256" key="1">
    <source>
        <dbReference type="SAM" id="MobiDB-lite"/>
    </source>
</evidence>
<name>A0A0D6AYF8_RHOSU</name>
<dbReference type="Proteomes" id="UP000064912">
    <property type="component" value="Chromosome"/>
</dbReference>
<dbReference type="PATRIC" id="fig|35806.4.peg.314"/>
<sequence length="121" mass="13350">MFERSLVLGVEVCHSHPVSANGLEIGKPRQAVKRRPLEKKPVPEAFSAPARRWCERAVNRSRTQLERPGPWGGARPGAACRAASPTAHAAVQKERAGPGDKRARRFYKGANLRHLQIGRLT</sequence>
<feature type="region of interest" description="Disordered" evidence="1">
    <location>
        <begin position="60"/>
        <end position="79"/>
    </location>
</feature>
<dbReference type="EMBL" id="AP014800">
    <property type="protein sequence ID" value="BAQ67479.1"/>
    <property type="molecule type" value="Genomic_DNA"/>
</dbReference>
<organism evidence="2 3">
    <name type="scientific">Rhodovulum sulfidophilum</name>
    <name type="common">Rhodobacter sulfidophilus</name>
    <dbReference type="NCBI Taxonomy" id="35806"/>
    <lineage>
        <taxon>Bacteria</taxon>
        <taxon>Pseudomonadati</taxon>
        <taxon>Pseudomonadota</taxon>
        <taxon>Alphaproteobacteria</taxon>
        <taxon>Rhodobacterales</taxon>
        <taxon>Paracoccaceae</taxon>
        <taxon>Rhodovulum</taxon>
    </lineage>
</organism>